<feature type="repeat" description="ANK" evidence="3">
    <location>
        <begin position="344"/>
        <end position="376"/>
    </location>
</feature>
<reference evidence="5" key="1">
    <citation type="journal article" date="2021" name="Nat. Commun.">
        <title>Genetic determinants of endophytism in the Arabidopsis root mycobiome.</title>
        <authorList>
            <person name="Mesny F."/>
            <person name="Miyauchi S."/>
            <person name="Thiergart T."/>
            <person name="Pickel B."/>
            <person name="Atanasova L."/>
            <person name="Karlsson M."/>
            <person name="Huettel B."/>
            <person name="Barry K.W."/>
            <person name="Haridas S."/>
            <person name="Chen C."/>
            <person name="Bauer D."/>
            <person name="Andreopoulos W."/>
            <person name="Pangilinan J."/>
            <person name="LaButti K."/>
            <person name="Riley R."/>
            <person name="Lipzen A."/>
            <person name="Clum A."/>
            <person name="Drula E."/>
            <person name="Henrissat B."/>
            <person name="Kohler A."/>
            <person name="Grigoriev I.V."/>
            <person name="Martin F.M."/>
            <person name="Hacquard S."/>
        </authorList>
    </citation>
    <scope>NUCLEOTIDE SEQUENCE</scope>
    <source>
        <strain evidence="5">MPI-SDFR-AT-0120</strain>
    </source>
</reference>
<dbReference type="SUPFAM" id="SSF48403">
    <property type="entry name" value="Ankyrin repeat"/>
    <property type="match status" value="1"/>
</dbReference>
<evidence type="ECO:0000256" key="1">
    <source>
        <dbReference type="ARBA" id="ARBA00022737"/>
    </source>
</evidence>
<evidence type="ECO:0000313" key="6">
    <source>
        <dbReference type="Proteomes" id="UP000813461"/>
    </source>
</evidence>
<evidence type="ECO:0000256" key="4">
    <source>
        <dbReference type="SAM" id="MobiDB-lite"/>
    </source>
</evidence>
<dbReference type="GO" id="GO:0005737">
    <property type="term" value="C:cytoplasm"/>
    <property type="evidence" value="ECO:0007669"/>
    <property type="project" value="TreeGrafter"/>
</dbReference>
<evidence type="ECO:0000256" key="2">
    <source>
        <dbReference type="ARBA" id="ARBA00023043"/>
    </source>
</evidence>
<dbReference type="PANTHER" id="PTHR24198:SF165">
    <property type="entry name" value="ANKYRIN REPEAT-CONTAINING PROTEIN-RELATED"/>
    <property type="match status" value="1"/>
</dbReference>
<evidence type="ECO:0000256" key="3">
    <source>
        <dbReference type="PROSITE-ProRule" id="PRU00023"/>
    </source>
</evidence>
<keyword evidence="6" id="KW-1185">Reference proteome</keyword>
<dbReference type="PROSITE" id="PS50297">
    <property type="entry name" value="ANK_REP_REGION"/>
    <property type="match status" value="1"/>
</dbReference>
<dbReference type="AlphaFoldDB" id="A0A8K0RB26"/>
<keyword evidence="1" id="KW-0677">Repeat</keyword>
<dbReference type="InterPro" id="IPR002110">
    <property type="entry name" value="Ankyrin_rpt"/>
</dbReference>
<dbReference type="PANTHER" id="PTHR24198">
    <property type="entry name" value="ANKYRIN REPEAT AND PROTEIN KINASE DOMAIN-CONTAINING PROTEIN"/>
    <property type="match status" value="1"/>
</dbReference>
<dbReference type="Pfam" id="PF12796">
    <property type="entry name" value="Ank_2"/>
    <property type="match status" value="1"/>
</dbReference>
<dbReference type="Gene3D" id="1.25.40.20">
    <property type="entry name" value="Ankyrin repeat-containing domain"/>
    <property type="match status" value="1"/>
</dbReference>
<evidence type="ECO:0008006" key="7">
    <source>
        <dbReference type="Google" id="ProtNLM"/>
    </source>
</evidence>
<gene>
    <name evidence="5" type="ORF">FB567DRAFT_302111</name>
</gene>
<protein>
    <recommendedName>
        <fullName evidence="7">Ankyrin</fullName>
    </recommendedName>
</protein>
<proteinExistence type="predicted"/>
<dbReference type="SMART" id="SM00248">
    <property type="entry name" value="ANK"/>
    <property type="match status" value="4"/>
</dbReference>
<comment type="caution">
    <text evidence="5">The sequence shown here is derived from an EMBL/GenBank/DDBJ whole genome shotgun (WGS) entry which is preliminary data.</text>
</comment>
<sequence>MILQCLPAELCHEVLLYVVSNSDLKQTLRLRLVNRAFSVDILKALHATSVLDDYIQQNRIVAGRSLEYDQFWQEYLTRKIFRNRVSLSVREQTVHDAAVRVFKQTGDDKPALLRACISALCYKPHRILTTEDLPTLLPWDRTRHLLQAAIILDRMEVVKSLLDCPDFHGVFGGVTGSKHCPKPAEIWDNPIDLASQFARADILELLFTDRRLNRTSLRAQAFRPAMRAGHLHIVEYILDPAWGSYEFILGVSCVYKDLIMGILRSPLIDFYPNICVLCGSPWTPDYSVQTIEPDVNQVLYEIAYQTPQREDVAMWLLDHGAVVQQRGPPRNRAAGSPSPSEPRYPWNPLRQAVRGGNEKIVRLLLDRGADPLSTDNDLIELAVKSGRLDIVRMLIEHTPETPTRWTDGMSSTVQASKSLLPFAISSGNEKLYEYLRCNPIQESQAAVILEESYILANKTANLEANKMPWPNRPIFEFHAKETTGSEANTRNYGRQPRRRT</sequence>
<feature type="region of interest" description="Disordered" evidence="4">
    <location>
        <begin position="478"/>
        <end position="500"/>
    </location>
</feature>
<accession>A0A8K0RB26</accession>
<dbReference type="OrthoDB" id="4772757at2759"/>
<dbReference type="InterPro" id="IPR036770">
    <property type="entry name" value="Ankyrin_rpt-contain_sf"/>
</dbReference>
<organism evidence="5 6">
    <name type="scientific">Paraphoma chrysanthemicola</name>
    <dbReference type="NCBI Taxonomy" id="798071"/>
    <lineage>
        <taxon>Eukaryota</taxon>
        <taxon>Fungi</taxon>
        <taxon>Dikarya</taxon>
        <taxon>Ascomycota</taxon>
        <taxon>Pezizomycotina</taxon>
        <taxon>Dothideomycetes</taxon>
        <taxon>Pleosporomycetidae</taxon>
        <taxon>Pleosporales</taxon>
        <taxon>Pleosporineae</taxon>
        <taxon>Phaeosphaeriaceae</taxon>
        <taxon>Paraphoma</taxon>
    </lineage>
</organism>
<dbReference type="Proteomes" id="UP000813461">
    <property type="component" value="Unassembled WGS sequence"/>
</dbReference>
<name>A0A8K0RB26_9PLEO</name>
<keyword evidence="2 3" id="KW-0040">ANK repeat</keyword>
<feature type="region of interest" description="Disordered" evidence="4">
    <location>
        <begin position="326"/>
        <end position="347"/>
    </location>
</feature>
<evidence type="ECO:0000313" key="5">
    <source>
        <dbReference type="EMBL" id="KAH7089484.1"/>
    </source>
</evidence>
<dbReference type="PROSITE" id="PS50088">
    <property type="entry name" value="ANK_REPEAT"/>
    <property type="match status" value="1"/>
</dbReference>
<dbReference type="EMBL" id="JAGMVJ010000006">
    <property type="protein sequence ID" value="KAH7089484.1"/>
    <property type="molecule type" value="Genomic_DNA"/>
</dbReference>